<organism evidence="2">
    <name type="scientific">Cacopsylla melanoneura</name>
    <dbReference type="NCBI Taxonomy" id="428564"/>
    <lineage>
        <taxon>Eukaryota</taxon>
        <taxon>Metazoa</taxon>
        <taxon>Ecdysozoa</taxon>
        <taxon>Arthropoda</taxon>
        <taxon>Hexapoda</taxon>
        <taxon>Insecta</taxon>
        <taxon>Pterygota</taxon>
        <taxon>Neoptera</taxon>
        <taxon>Paraneoptera</taxon>
        <taxon>Hemiptera</taxon>
        <taxon>Sternorrhyncha</taxon>
        <taxon>Psylloidea</taxon>
        <taxon>Psyllidae</taxon>
        <taxon>Psyllinae</taxon>
        <taxon>Cacopsylla</taxon>
    </lineage>
</organism>
<accession>A0A8D9A5T6</accession>
<protein>
    <submittedName>
        <fullName evidence="2">Uncharacterized protein</fullName>
    </submittedName>
</protein>
<dbReference type="AlphaFoldDB" id="A0A8D9A5T6"/>
<evidence type="ECO:0000313" key="2">
    <source>
        <dbReference type="EMBL" id="CAG6759437.1"/>
    </source>
</evidence>
<evidence type="ECO:0000256" key="1">
    <source>
        <dbReference type="SAM" id="Phobius"/>
    </source>
</evidence>
<keyword evidence="1" id="KW-1133">Transmembrane helix</keyword>
<name>A0A8D9A5T6_9HEMI</name>
<keyword evidence="1" id="KW-0812">Transmembrane</keyword>
<dbReference type="EMBL" id="HBUF01552643">
    <property type="protein sequence ID" value="CAG6759437.1"/>
    <property type="molecule type" value="Transcribed_RNA"/>
</dbReference>
<proteinExistence type="predicted"/>
<feature type="transmembrane region" description="Helical" evidence="1">
    <location>
        <begin position="12"/>
        <end position="33"/>
    </location>
</feature>
<reference evidence="2" key="1">
    <citation type="submission" date="2021-05" db="EMBL/GenBank/DDBJ databases">
        <authorList>
            <person name="Alioto T."/>
            <person name="Alioto T."/>
            <person name="Gomez Garrido J."/>
        </authorList>
    </citation>
    <scope>NUCLEOTIDE SEQUENCE</scope>
</reference>
<keyword evidence="1" id="KW-0472">Membrane</keyword>
<sequence>MYFRIQLNAYNPSCLATLYTGCSLLSTALYRVYLTPHVFFVQTSLTHIVCVVIQGPRVGNPSTARRSMRPVFPLLETQPWHVSFRYVLYFPTCTMCVVSCVLLFKHFVYHSVLHVQSFFCLLHVYNNYVSGIQGNSYNSRYL</sequence>
<feature type="transmembrane region" description="Helical" evidence="1">
    <location>
        <begin position="86"/>
        <end position="104"/>
    </location>
</feature>